<accession>A0A5A7VGQ5</accession>
<dbReference type="AlphaFoldDB" id="A0A5A7VGQ5"/>
<evidence type="ECO:0000313" key="2">
    <source>
        <dbReference type="Proteomes" id="UP000321393"/>
    </source>
</evidence>
<comment type="caution">
    <text evidence="1">The sequence shown here is derived from an EMBL/GenBank/DDBJ whole genome shotgun (WGS) entry which is preliminary data.</text>
</comment>
<dbReference type="EMBL" id="SSTE01001422">
    <property type="protein sequence ID" value="KAA0065516.1"/>
    <property type="molecule type" value="Genomic_DNA"/>
</dbReference>
<dbReference type="Proteomes" id="UP000321393">
    <property type="component" value="Unassembled WGS sequence"/>
</dbReference>
<evidence type="ECO:0000313" key="1">
    <source>
        <dbReference type="EMBL" id="KAA0065516.1"/>
    </source>
</evidence>
<proteinExistence type="predicted"/>
<protein>
    <submittedName>
        <fullName evidence="1">Uncharacterized protein</fullName>
    </submittedName>
</protein>
<organism evidence="1 2">
    <name type="scientific">Cucumis melo var. makuwa</name>
    <name type="common">Oriental melon</name>
    <dbReference type="NCBI Taxonomy" id="1194695"/>
    <lineage>
        <taxon>Eukaryota</taxon>
        <taxon>Viridiplantae</taxon>
        <taxon>Streptophyta</taxon>
        <taxon>Embryophyta</taxon>
        <taxon>Tracheophyta</taxon>
        <taxon>Spermatophyta</taxon>
        <taxon>Magnoliopsida</taxon>
        <taxon>eudicotyledons</taxon>
        <taxon>Gunneridae</taxon>
        <taxon>Pentapetalae</taxon>
        <taxon>rosids</taxon>
        <taxon>fabids</taxon>
        <taxon>Cucurbitales</taxon>
        <taxon>Cucurbitaceae</taxon>
        <taxon>Benincaseae</taxon>
        <taxon>Cucumis</taxon>
    </lineage>
</organism>
<sequence length="1056" mass="117470">MPQTQFFHRGLKSGLATVSLFCVMLVISASSFETHALRSSFYIPRIVPHLFSQSIVQEVSLLGGELRCNLERPKRWLMLFQRVATLVWCQKPLKMHFSKGNELSSRTSGVYPRKVQARMSQTQFFHRGLKSGPATVSLFCVVLVISASSFETRAPRISVYISGIVRRPFFQSIVREVSSLRGELRKRAKFKDFWCWSQESASKNSSDSVLPSRGKKRFWNGFFVLCRVGYKCFELCDSSSEDFILHSLHHHSFLPSIGREASSLGREVSEGNGLSLRTSSVGLRKVRTRMLLTQFIHREVKSDPATVSLFFVVLVISASIFEARAPRTSVYIPGTFRHPISQSIVREANSLGGKLSDGNGLSSRTSGVRARNRFELQDSSSKDFSLHSLHRPSLVFAKYRSGCELVWERTKVQHGAIEKMANALRMSGASSFGTRALRTSVYILGIVPYPFSQGSELVGRRTKVQSGTIEKIANALPTSGERSSSSTRFSSKPGEFLVFSDALSILEVQKSNQKLYLVWPRGNRSSLQTGELDKTVRFSLSTLSVLRDNDAVVSAGGPHYDKDDGNAVRAPLHRRTSKRWLYWACPTPRRSVMLVKTFDVLVMPVEIELSVPDTLPTSAESSESNSRSAGIVRGDDVCWLHVVFRAKTTGGPGGSVTYIPGIVPHTFCQGIGQKASLLEGDLSKGNGLSSRTSSVLPRKVRTRMPRTQIFHPGVRDSYTENLSLDSPHRPLPVLPRYRSKNKLVGERTKHFSEGNGLSSRTSGVRSRKVRARMPRTLFFHRRVKSVPTTVSLFCVVFVISASSFGTCAPRTSVYVPGIVPHPFSQGIGWEVSSLEGELSAWSFKTCAPKTSIYVPGIVPHPFSQGIGREARSLEGELSKGNGLSSRASSVRPRKVRARMHRTQFFHRRIKSGPASVSLFSILLVITRFPKKPLKMLFSEGNRLSSRTSGVRPRKERARMPRTQLFHCEVKSGYAIVSLFCVVLVISASRFRIHAPRTLVYISSIVPHPFCQGNGLSSRTSGVRPGKCERECPELTMEVEYVAACEAAKEAIWLKNS</sequence>
<gene>
    <name evidence="1" type="ORF">E6C27_scaffold638G00090</name>
</gene>
<name>A0A5A7VGQ5_CUCMM</name>
<reference evidence="1 2" key="1">
    <citation type="submission" date="2019-08" db="EMBL/GenBank/DDBJ databases">
        <title>Draft genome sequences of two oriental melons (Cucumis melo L. var makuwa).</title>
        <authorList>
            <person name="Kwon S.-Y."/>
        </authorList>
    </citation>
    <scope>NUCLEOTIDE SEQUENCE [LARGE SCALE GENOMIC DNA]</scope>
    <source>
        <strain evidence="2">cv. SW 3</strain>
        <tissue evidence="1">Leaf</tissue>
    </source>
</reference>